<sequence>MEEDVEVVKRGKGGMDEKSKSDNDNDNDGDGM</sequence>
<evidence type="ECO:0000313" key="3">
    <source>
        <dbReference type="Proteomes" id="UP000019148"/>
    </source>
</evidence>
<feature type="compositionally biased region" description="Basic and acidic residues" evidence="1">
    <location>
        <begin position="1"/>
        <end position="23"/>
    </location>
</feature>
<gene>
    <name evidence="2" type="ORF">BDCR2A_01463</name>
</gene>
<dbReference type="AlphaFoldDB" id="W6TGV7"/>
<organism evidence="2 3">
    <name type="scientific">Borrelia duttonii CR2A</name>
    <dbReference type="NCBI Taxonomy" id="1432657"/>
    <lineage>
        <taxon>Bacteria</taxon>
        <taxon>Pseudomonadati</taxon>
        <taxon>Spirochaetota</taxon>
        <taxon>Spirochaetia</taxon>
        <taxon>Spirochaetales</taxon>
        <taxon>Borreliaceae</taxon>
        <taxon>Borrelia</taxon>
    </lineage>
</organism>
<feature type="region of interest" description="Disordered" evidence="1">
    <location>
        <begin position="1"/>
        <end position="32"/>
    </location>
</feature>
<reference evidence="2 3" key="1">
    <citation type="submission" date="2013-12" db="EMBL/GenBank/DDBJ databases">
        <title>Comparative genomics of relapsing fever spirochetes.</title>
        <authorList>
            <person name="Schwan T.G."/>
            <person name="Raffel S.J."/>
            <person name="Porcella S.F."/>
        </authorList>
    </citation>
    <scope>NUCLEOTIDE SEQUENCE [LARGE SCALE GENOMIC DNA]</scope>
    <source>
        <strain evidence="2 3">CR2A</strain>
    </source>
</reference>
<protein>
    <submittedName>
        <fullName evidence="2">Uncharacterized protein</fullName>
    </submittedName>
</protein>
<evidence type="ECO:0000313" key="2">
    <source>
        <dbReference type="EMBL" id="ETZ17618.1"/>
    </source>
</evidence>
<evidence type="ECO:0000256" key="1">
    <source>
        <dbReference type="SAM" id="MobiDB-lite"/>
    </source>
</evidence>
<name>W6TGV7_9SPIR</name>
<dbReference type="Proteomes" id="UP000019148">
    <property type="component" value="Unassembled WGS sequence"/>
</dbReference>
<accession>W6TGV7</accession>
<proteinExistence type="predicted"/>
<comment type="caution">
    <text evidence="2">The sequence shown here is derived from an EMBL/GenBank/DDBJ whole genome shotgun (WGS) entry which is preliminary data.</text>
</comment>
<dbReference type="EMBL" id="AZIT01000025">
    <property type="protein sequence ID" value="ETZ17618.1"/>
    <property type="molecule type" value="Genomic_DNA"/>
</dbReference>